<evidence type="ECO:0000256" key="4">
    <source>
        <dbReference type="SAM" id="Coils"/>
    </source>
</evidence>
<keyword evidence="5" id="KW-0472">Membrane</keyword>
<dbReference type="Gene3D" id="1.10.287.950">
    <property type="entry name" value="Methyl-accepting chemotaxis protein"/>
    <property type="match status" value="1"/>
</dbReference>
<evidence type="ECO:0000256" key="5">
    <source>
        <dbReference type="SAM" id="Phobius"/>
    </source>
</evidence>
<comment type="subcellular location">
    <subcellularLocation>
        <location evidence="1">Membrane</location>
    </subcellularLocation>
</comment>
<evidence type="ECO:0000256" key="3">
    <source>
        <dbReference type="PROSITE-ProRule" id="PRU00284"/>
    </source>
</evidence>
<keyword evidence="4" id="KW-0175">Coiled coil</keyword>
<gene>
    <name evidence="7" type="ORF">CWE23_10150</name>
</gene>
<feature type="transmembrane region" description="Helical" evidence="5">
    <location>
        <begin position="12"/>
        <end position="29"/>
    </location>
</feature>
<dbReference type="GO" id="GO:0016020">
    <property type="term" value="C:membrane"/>
    <property type="evidence" value="ECO:0007669"/>
    <property type="project" value="UniProtKB-SubCell"/>
</dbReference>
<dbReference type="Pfam" id="PF00015">
    <property type="entry name" value="MCPsignal"/>
    <property type="match status" value="1"/>
</dbReference>
<protein>
    <recommendedName>
        <fullName evidence="6">Methyl-accepting transducer domain-containing protein</fullName>
    </recommendedName>
</protein>
<keyword evidence="8" id="KW-1185">Reference proteome</keyword>
<feature type="domain" description="Methyl-accepting transducer" evidence="6">
    <location>
        <begin position="154"/>
        <end position="307"/>
    </location>
</feature>
<dbReference type="Proteomes" id="UP000286680">
    <property type="component" value="Unassembled WGS sequence"/>
</dbReference>
<evidence type="ECO:0000313" key="8">
    <source>
        <dbReference type="Proteomes" id="UP000286680"/>
    </source>
</evidence>
<dbReference type="PROSITE" id="PS50111">
    <property type="entry name" value="CHEMOTAXIS_TRANSDUC_2"/>
    <property type="match status" value="1"/>
</dbReference>
<dbReference type="GO" id="GO:0006935">
    <property type="term" value="P:chemotaxis"/>
    <property type="evidence" value="ECO:0007669"/>
    <property type="project" value="UniProtKB-ARBA"/>
</dbReference>
<dbReference type="SUPFAM" id="SSF58104">
    <property type="entry name" value="Methyl-accepting chemotaxis protein (MCP) signaling domain"/>
    <property type="match status" value="1"/>
</dbReference>
<keyword evidence="5" id="KW-1133">Transmembrane helix</keyword>
<dbReference type="AlphaFoldDB" id="A0AA94EE51"/>
<keyword evidence="2 3" id="KW-0807">Transducer</keyword>
<evidence type="ECO:0000256" key="2">
    <source>
        <dbReference type="ARBA" id="ARBA00023224"/>
    </source>
</evidence>
<keyword evidence="5" id="KW-0812">Transmembrane</keyword>
<dbReference type="GO" id="GO:0007165">
    <property type="term" value="P:signal transduction"/>
    <property type="evidence" value="ECO:0007669"/>
    <property type="project" value="UniProtKB-KW"/>
</dbReference>
<sequence>MGLVMPTASLPAYWFATGLLTMLAIQLWLSVSYVAAAIATLVALILMIFCRQAQARLNLNHRSAITRLQTIIDNPVTYDSNKVSQPLNRLLAIWQRLIDEGRTEMERETTDLTHLFDAFKQQLDIALKASDEDDLHYERKQLSSILQQTSHTFEQLLQSLADASERDDQTASRINSLANTNVSLVNFSKEVKTIADQINLLALNASIEAARAGEHGRGFSVVADEVRKLAHRSSQAGNEIEKLVNVVNTQVNQVIEQTTQNHDAAIQERKTNEDRISETLEELTRQVNAVMDDTEQLMALRSEAEQNVGDAIQRLQFQDRLCQVFEHLSTSVQNTEMLFEQLSLDALDSFESGLEQVFEELKDSSTTDLERRLFNIKSTNKNSDSELTFF</sequence>
<reference evidence="8" key="1">
    <citation type="journal article" date="2018" name="Front. Microbiol.">
        <title>Genome-Based Analysis Reveals the Taxonomy and Diversity of the Family Idiomarinaceae.</title>
        <authorList>
            <person name="Liu Y."/>
            <person name="Lai Q."/>
            <person name="Shao Z."/>
        </authorList>
    </citation>
    <scope>NUCLEOTIDE SEQUENCE [LARGE SCALE GENOMIC DNA]</scope>
    <source>
        <strain evidence="8">SN-14</strain>
    </source>
</reference>
<evidence type="ECO:0000259" key="6">
    <source>
        <dbReference type="PROSITE" id="PS50111"/>
    </source>
</evidence>
<dbReference type="PANTHER" id="PTHR32089:SF112">
    <property type="entry name" value="LYSOZYME-LIKE PROTEIN-RELATED"/>
    <property type="match status" value="1"/>
</dbReference>
<feature type="transmembrane region" description="Helical" evidence="5">
    <location>
        <begin position="35"/>
        <end position="53"/>
    </location>
</feature>
<organism evidence="7 8">
    <name type="scientific">Idiomarina aquatica</name>
    <dbReference type="NCBI Taxonomy" id="1327752"/>
    <lineage>
        <taxon>Bacteria</taxon>
        <taxon>Pseudomonadati</taxon>
        <taxon>Pseudomonadota</taxon>
        <taxon>Gammaproteobacteria</taxon>
        <taxon>Alteromonadales</taxon>
        <taxon>Idiomarinaceae</taxon>
        <taxon>Idiomarina</taxon>
    </lineage>
</organism>
<evidence type="ECO:0000256" key="1">
    <source>
        <dbReference type="ARBA" id="ARBA00004370"/>
    </source>
</evidence>
<evidence type="ECO:0000313" key="7">
    <source>
        <dbReference type="EMBL" id="RUO42449.1"/>
    </source>
</evidence>
<dbReference type="SMART" id="SM00283">
    <property type="entry name" value="MA"/>
    <property type="match status" value="1"/>
</dbReference>
<comment type="caution">
    <text evidence="7">The sequence shown here is derived from an EMBL/GenBank/DDBJ whole genome shotgun (WGS) entry which is preliminary data.</text>
</comment>
<name>A0AA94EE51_9GAMM</name>
<accession>A0AA94EE51</accession>
<feature type="coiled-coil region" evidence="4">
    <location>
        <begin position="266"/>
        <end position="300"/>
    </location>
</feature>
<proteinExistence type="predicted"/>
<dbReference type="PANTHER" id="PTHR32089">
    <property type="entry name" value="METHYL-ACCEPTING CHEMOTAXIS PROTEIN MCPB"/>
    <property type="match status" value="1"/>
</dbReference>
<dbReference type="InterPro" id="IPR004089">
    <property type="entry name" value="MCPsignal_dom"/>
</dbReference>
<dbReference type="EMBL" id="PIPS01000003">
    <property type="protein sequence ID" value="RUO42449.1"/>
    <property type="molecule type" value="Genomic_DNA"/>
</dbReference>